<dbReference type="InterPro" id="IPR011761">
    <property type="entry name" value="ATP-grasp"/>
</dbReference>
<evidence type="ECO:0000256" key="14">
    <source>
        <dbReference type="ARBA" id="ARBA00023160"/>
    </source>
</evidence>
<dbReference type="Gene3D" id="3.30.1490.20">
    <property type="entry name" value="ATP-grasp fold, A domain"/>
    <property type="match status" value="1"/>
</dbReference>
<evidence type="ECO:0000256" key="19">
    <source>
        <dbReference type="RuleBase" id="RU365063"/>
    </source>
</evidence>
<dbReference type="STRING" id="207340.APZ41_002350"/>
<feature type="domain" description="Biotin carboxylation" evidence="21">
    <location>
        <begin position="1"/>
        <end position="444"/>
    </location>
</feature>
<dbReference type="PROSITE" id="PS50975">
    <property type="entry name" value="ATP_GRASP"/>
    <property type="match status" value="1"/>
</dbReference>
<evidence type="ECO:0000256" key="17">
    <source>
        <dbReference type="ARBA" id="ARBA00048600"/>
    </source>
</evidence>
<keyword evidence="10 19" id="KW-0276">Fatty acid metabolism</keyword>
<comment type="catalytic activity">
    <reaction evidence="17 19">
        <text>N(6)-biotinyl-L-lysyl-[protein] + hydrogencarbonate + ATP = N(6)-carboxybiotinyl-L-lysyl-[protein] + ADP + phosphate + H(+)</text>
        <dbReference type="Rhea" id="RHEA:13501"/>
        <dbReference type="Rhea" id="RHEA-COMP:10505"/>
        <dbReference type="Rhea" id="RHEA-COMP:10506"/>
        <dbReference type="ChEBI" id="CHEBI:15378"/>
        <dbReference type="ChEBI" id="CHEBI:17544"/>
        <dbReference type="ChEBI" id="CHEBI:30616"/>
        <dbReference type="ChEBI" id="CHEBI:43474"/>
        <dbReference type="ChEBI" id="CHEBI:83144"/>
        <dbReference type="ChEBI" id="CHEBI:83145"/>
        <dbReference type="ChEBI" id="CHEBI:456216"/>
        <dbReference type="EC" id="6.3.4.14"/>
    </reaction>
</comment>
<dbReference type="PANTHER" id="PTHR48095">
    <property type="entry name" value="PYRUVATE CARBOXYLASE SUBUNIT A"/>
    <property type="match status" value="1"/>
</dbReference>
<dbReference type="FunFam" id="3.30.1490.20:FF:000018">
    <property type="entry name" value="Biotin carboxylase"/>
    <property type="match status" value="1"/>
</dbReference>
<dbReference type="GeneID" id="99634843"/>
<keyword evidence="8" id="KW-0479">Metal-binding</keyword>
<evidence type="ECO:0000313" key="25">
    <source>
        <dbReference type="Proteomes" id="UP000254919"/>
    </source>
</evidence>
<keyword evidence="15 19" id="KW-0092">Biotin</keyword>
<evidence type="ECO:0000256" key="18">
    <source>
        <dbReference type="PROSITE-ProRule" id="PRU00409"/>
    </source>
</evidence>
<keyword evidence="24" id="KW-1185">Reference proteome</keyword>
<dbReference type="InterPro" id="IPR011054">
    <property type="entry name" value="Rudment_hybrid_motif"/>
</dbReference>
<evidence type="ECO:0000256" key="11">
    <source>
        <dbReference type="ARBA" id="ARBA00022840"/>
    </source>
</evidence>
<dbReference type="SUPFAM" id="SSF51246">
    <property type="entry name" value="Rudiment single hybrid motif"/>
    <property type="match status" value="1"/>
</dbReference>
<dbReference type="Gene3D" id="3.30.470.20">
    <property type="entry name" value="ATP-grasp fold, B domain"/>
    <property type="match status" value="1"/>
</dbReference>
<dbReference type="Proteomes" id="UP000054844">
    <property type="component" value="Unassembled WGS sequence"/>
</dbReference>
<dbReference type="AlphaFoldDB" id="A0A1S8D8W2"/>
<evidence type="ECO:0000256" key="12">
    <source>
        <dbReference type="ARBA" id="ARBA00022842"/>
    </source>
</evidence>
<reference evidence="23 25" key="2">
    <citation type="submission" date="2018-06" db="EMBL/GenBank/DDBJ databases">
        <authorList>
            <consortium name="Pathogen Informatics"/>
            <person name="Doyle S."/>
        </authorList>
    </citation>
    <scope>NUCLEOTIDE SEQUENCE [LARGE SCALE GENOMIC DNA]</scope>
    <source>
        <strain evidence="23 25">NCTC13291</strain>
    </source>
</reference>
<comment type="pathway">
    <text evidence="2 19">Lipid metabolism; malonyl-CoA biosynthesis; malonyl-CoA from acetyl-CoA: step 1/1.</text>
</comment>
<dbReference type="InterPro" id="IPR011764">
    <property type="entry name" value="Biotin_carboxylation_dom"/>
</dbReference>
<dbReference type="InterPro" id="IPR013815">
    <property type="entry name" value="ATP_grasp_subdomain_1"/>
</dbReference>
<dbReference type="EMBL" id="UGVN01000001">
    <property type="protein sequence ID" value="SUE42082.1"/>
    <property type="molecule type" value="Genomic_DNA"/>
</dbReference>
<evidence type="ECO:0000313" key="23">
    <source>
        <dbReference type="EMBL" id="SUE42082.1"/>
    </source>
</evidence>
<dbReference type="EMBL" id="LLWF02000003">
    <property type="protein sequence ID" value="ONH84812.1"/>
    <property type="molecule type" value="Genomic_DNA"/>
</dbReference>
<dbReference type="InterPro" id="IPR005482">
    <property type="entry name" value="Biotin_COase_C"/>
</dbReference>
<accession>A0A1S8D8W2</accession>
<evidence type="ECO:0000313" key="22">
    <source>
        <dbReference type="EMBL" id="ONH84812.1"/>
    </source>
</evidence>
<dbReference type="PROSITE" id="PS00866">
    <property type="entry name" value="CPSASE_1"/>
    <property type="match status" value="1"/>
</dbReference>
<sequence length="450" mass="49323">MFRKILIANRGEIALRIHRACQEMGIRTVAVHSTADATAMHVRLADESVCIGPPSPRESYLNVANILAAATITGAEAIHPGYGFLSENARFAEMVEAHGLTFIGPTAEHIRMMGDKIAAKDAMRRLGVPLVPGSPGALASIDEAREIADQILYPVLIKAAAGGGGRGMKVARSADELEEAWQVARTEAKAAFGDDAVYMEKYLDRPRHIEMQVLADNHGNVVHLGERDCSLQRRHQKLVEEAGSPVLTAADREALGTTVTAALKQLGYRNAGTLEFLWQDGQFAFIEMNTRLQVEHPVTEMVCNIDLVKEQIRIAAGEKLGYEQKDIRFQGHAIECRITAEDPLTFAPSPGRVTTFHAPGGLGVRMDSALYAGYNVPPYYDSLVAKLIVYGANRQEAIARARRALDETVVDGINTTLTLHQKIMDDPEFQSGDYTIHWLEKFVAREVEGT</sequence>
<dbReference type="InterPro" id="IPR004549">
    <property type="entry name" value="Acetyl_CoA_COase_biotin_COase"/>
</dbReference>
<dbReference type="RefSeq" id="WP_019461591.1">
    <property type="nucleotide sequence ID" value="NZ_AP031462.1"/>
</dbReference>
<evidence type="ECO:0000256" key="8">
    <source>
        <dbReference type="ARBA" id="ARBA00022723"/>
    </source>
</evidence>
<evidence type="ECO:0000256" key="4">
    <source>
        <dbReference type="ARBA" id="ARBA00013263"/>
    </source>
</evidence>
<feature type="domain" description="ATP-grasp" evidence="20">
    <location>
        <begin position="120"/>
        <end position="316"/>
    </location>
</feature>
<dbReference type="Pfam" id="PF02786">
    <property type="entry name" value="CPSase_L_D2"/>
    <property type="match status" value="1"/>
</dbReference>
<dbReference type="FunFam" id="3.40.50.20:FF:000010">
    <property type="entry name" value="Propionyl-CoA carboxylase subunit alpha"/>
    <property type="match status" value="1"/>
</dbReference>
<dbReference type="InterPro" id="IPR051602">
    <property type="entry name" value="ACC_Biotin_Carboxylase"/>
</dbReference>
<organism evidence="22 24">
    <name type="scientific">Roseomonas mucosa</name>
    <dbReference type="NCBI Taxonomy" id="207340"/>
    <lineage>
        <taxon>Bacteria</taxon>
        <taxon>Pseudomonadati</taxon>
        <taxon>Pseudomonadota</taxon>
        <taxon>Alphaproteobacteria</taxon>
        <taxon>Acetobacterales</taxon>
        <taxon>Roseomonadaceae</taxon>
        <taxon>Roseomonas</taxon>
    </lineage>
</organism>
<evidence type="ECO:0000256" key="15">
    <source>
        <dbReference type="ARBA" id="ARBA00023267"/>
    </source>
</evidence>
<comment type="function">
    <text evidence="1 19">This protein is a component of the acetyl coenzyme A carboxylase complex; first, biotin carboxylase catalyzes the carboxylation of the carrier protein and then the transcarboxylase transfers the carboxyl group to form malonyl-CoA.</text>
</comment>
<keyword evidence="6 19" id="KW-0444">Lipid biosynthesis</keyword>
<dbReference type="InterPro" id="IPR016185">
    <property type="entry name" value="PreATP-grasp_dom_sf"/>
</dbReference>
<dbReference type="SUPFAM" id="SSF56059">
    <property type="entry name" value="Glutathione synthetase ATP-binding domain-like"/>
    <property type="match status" value="1"/>
</dbReference>
<dbReference type="InterPro" id="IPR005481">
    <property type="entry name" value="BC-like_N"/>
</dbReference>
<evidence type="ECO:0000259" key="21">
    <source>
        <dbReference type="PROSITE" id="PS50979"/>
    </source>
</evidence>
<proteinExistence type="predicted"/>
<dbReference type="GO" id="GO:0005524">
    <property type="term" value="F:ATP binding"/>
    <property type="evidence" value="ECO:0007669"/>
    <property type="project" value="UniProtKB-UniRule"/>
</dbReference>
<evidence type="ECO:0000256" key="16">
    <source>
        <dbReference type="ARBA" id="ARBA00033786"/>
    </source>
</evidence>
<dbReference type="PROSITE" id="PS00867">
    <property type="entry name" value="CPSASE_2"/>
    <property type="match status" value="1"/>
</dbReference>
<reference evidence="22 24" key="1">
    <citation type="submission" date="2016-12" db="EMBL/GenBank/DDBJ databases">
        <title>Draft genome sequence of Roseomonas mucosa strain AU37, isolated from a peripheral intravenous catheter.</title>
        <authorList>
            <person name="Choudhury M.A."/>
            <person name="Sidjabat H.E."/>
            <person name="Wailan A.M."/>
            <person name="Zhang L."/>
            <person name="Marsh N.M."/>
            <person name="Rickard C.M."/>
            <person name="Davies M."/>
            <person name="Mcmillan D.J."/>
        </authorList>
    </citation>
    <scope>NUCLEOTIDE SEQUENCE [LARGE SCALE GENOMIC DNA]</scope>
    <source>
        <strain evidence="22 24">SAVE376</strain>
    </source>
</reference>
<keyword evidence="9 18" id="KW-0547">Nucleotide-binding</keyword>
<dbReference type="OrthoDB" id="9763189at2"/>
<evidence type="ECO:0000313" key="24">
    <source>
        <dbReference type="Proteomes" id="UP000054844"/>
    </source>
</evidence>
<dbReference type="NCBIfam" id="TIGR00514">
    <property type="entry name" value="accC"/>
    <property type="match status" value="1"/>
</dbReference>
<evidence type="ECO:0000259" key="20">
    <source>
        <dbReference type="PROSITE" id="PS50975"/>
    </source>
</evidence>
<evidence type="ECO:0000256" key="9">
    <source>
        <dbReference type="ARBA" id="ARBA00022741"/>
    </source>
</evidence>
<keyword evidence="7 19" id="KW-0436">Ligase</keyword>
<keyword evidence="12" id="KW-0460">Magnesium</keyword>
<dbReference type="Proteomes" id="UP000254919">
    <property type="component" value="Unassembled WGS sequence"/>
</dbReference>
<evidence type="ECO:0000256" key="6">
    <source>
        <dbReference type="ARBA" id="ARBA00022516"/>
    </source>
</evidence>
<dbReference type="EC" id="6.3.4.14" evidence="4 19"/>
<protein>
    <recommendedName>
        <fullName evidence="5 19">Biotin carboxylase</fullName>
        <ecNumber evidence="4 19">6.3.4.14</ecNumber>
    </recommendedName>
    <alternativeName>
        <fullName evidence="16 19">Acetyl-coenzyme A carboxylase biotin carboxylase subunit A</fullName>
    </alternativeName>
</protein>
<dbReference type="GO" id="GO:2001295">
    <property type="term" value="P:malonyl-CoA biosynthetic process"/>
    <property type="evidence" value="ECO:0007669"/>
    <property type="project" value="UniProtKB-UniPathway"/>
</dbReference>
<name>A0A1S8D8W2_9PROT</name>
<gene>
    <name evidence="23" type="primary">accC</name>
    <name evidence="22" type="ORF">APZ41_002350</name>
    <name evidence="23" type="ORF">NCTC13291_03700</name>
</gene>
<evidence type="ECO:0000256" key="10">
    <source>
        <dbReference type="ARBA" id="ARBA00022832"/>
    </source>
</evidence>
<dbReference type="NCBIfam" id="NF006367">
    <property type="entry name" value="PRK08591.1"/>
    <property type="match status" value="1"/>
</dbReference>
<keyword evidence="11 18" id="KW-0067">ATP-binding</keyword>
<evidence type="ECO:0000256" key="2">
    <source>
        <dbReference type="ARBA" id="ARBA00004956"/>
    </source>
</evidence>
<keyword evidence="14 19" id="KW-0275">Fatty acid biosynthesis</keyword>
<evidence type="ECO:0000256" key="7">
    <source>
        <dbReference type="ARBA" id="ARBA00022598"/>
    </source>
</evidence>
<dbReference type="GO" id="GO:0004075">
    <property type="term" value="F:biotin carboxylase activity"/>
    <property type="evidence" value="ECO:0007669"/>
    <property type="project" value="UniProtKB-EC"/>
</dbReference>
<evidence type="ECO:0000256" key="5">
    <source>
        <dbReference type="ARBA" id="ARBA00017242"/>
    </source>
</evidence>
<dbReference type="GO" id="GO:0046872">
    <property type="term" value="F:metal ion binding"/>
    <property type="evidence" value="ECO:0007669"/>
    <property type="project" value="UniProtKB-KW"/>
</dbReference>
<dbReference type="SMART" id="SM00878">
    <property type="entry name" value="Biotin_carb_C"/>
    <property type="match status" value="1"/>
</dbReference>
<dbReference type="PROSITE" id="PS50979">
    <property type="entry name" value="BC"/>
    <property type="match status" value="1"/>
</dbReference>
<dbReference type="PANTHER" id="PTHR48095:SF2">
    <property type="entry name" value="BIOTIN CARBOXYLASE, CHLOROPLASTIC"/>
    <property type="match status" value="1"/>
</dbReference>
<dbReference type="InterPro" id="IPR005479">
    <property type="entry name" value="CPAse_ATP-bd"/>
</dbReference>
<dbReference type="UniPathway" id="UPA00655">
    <property type="reaction ID" value="UER00711"/>
</dbReference>
<dbReference type="Gene3D" id="3.40.50.20">
    <property type="match status" value="1"/>
</dbReference>
<dbReference type="SUPFAM" id="SSF52440">
    <property type="entry name" value="PreATP-grasp domain"/>
    <property type="match status" value="1"/>
</dbReference>
<comment type="subunit">
    <text evidence="3 19">Acetyl-CoA carboxylase is a heterohexamer of biotin carboxyl carrier protein, biotin carboxylase and the two subunits of carboxyl transferase in a 2:2 complex.</text>
</comment>
<evidence type="ECO:0000256" key="3">
    <source>
        <dbReference type="ARBA" id="ARBA00011750"/>
    </source>
</evidence>
<dbReference type="Pfam" id="PF02785">
    <property type="entry name" value="Biotin_carb_C"/>
    <property type="match status" value="1"/>
</dbReference>
<evidence type="ECO:0000256" key="13">
    <source>
        <dbReference type="ARBA" id="ARBA00023098"/>
    </source>
</evidence>
<dbReference type="GO" id="GO:0006633">
    <property type="term" value="P:fatty acid biosynthetic process"/>
    <property type="evidence" value="ECO:0007669"/>
    <property type="project" value="UniProtKB-KW"/>
</dbReference>
<keyword evidence="13 19" id="KW-0443">Lipid metabolism</keyword>
<evidence type="ECO:0000256" key="1">
    <source>
        <dbReference type="ARBA" id="ARBA00003761"/>
    </source>
</evidence>
<dbReference type="Pfam" id="PF00289">
    <property type="entry name" value="Biotin_carb_N"/>
    <property type="match status" value="1"/>
</dbReference>